<dbReference type="InterPro" id="IPR004358">
    <property type="entry name" value="Sig_transdc_His_kin-like_C"/>
</dbReference>
<dbReference type="RefSeq" id="WP_090120685.1">
    <property type="nucleotide sequence ID" value="NZ_FNNJ01000002.1"/>
</dbReference>
<dbReference type="AlphaFoldDB" id="A0A1H2W2Y0"/>
<keyword evidence="3 6" id="KW-0597">Phosphoprotein</keyword>
<evidence type="ECO:0000313" key="11">
    <source>
        <dbReference type="Proteomes" id="UP000199595"/>
    </source>
</evidence>
<organism evidence="10 11">
    <name type="scientific">Lutibacter oricola</name>
    <dbReference type="NCBI Taxonomy" id="762486"/>
    <lineage>
        <taxon>Bacteria</taxon>
        <taxon>Pseudomonadati</taxon>
        <taxon>Bacteroidota</taxon>
        <taxon>Flavobacteriia</taxon>
        <taxon>Flavobacteriales</taxon>
        <taxon>Flavobacteriaceae</taxon>
        <taxon>Lutibacter</taxon>
    </lineage>
</organism>
<dbReference type="FunFam" id="3.30.565.10:FF:000006">
    <property type="entry name" value="Sensor histidine kinase WalK"/>
    <property type="match status" value="1"/>
</dbReference>
<evidence type="ECO:0000313" key="10">
    <source>
        <dbReference type="EMBL" id="SDW74933.1"/>
    </source>
</evidence>
<dbReference type="SMART" id="SM00448">
    <property type="entry name" value="REC"/>
    <property type="match status" value="1"/>
</dbReference>
<feature type="transmembrane region" description="Helical" evidence="7">
    <location>
        <begin position="164"/>
        <end position="183"/>
    </location>
</feature>
<feature type="modified residue" description="4-aspartylphosphate" evidence="6">
    <location>
        <position position="538"/>
    </location>
</feature>
<dbReference type="PROSITE" id="PS50109">
    <property type="entry name" value="HIS_KIN"/>
    <property type="match status" value="1"/>
</dbReference>
<sequence>MKLNKLTLSFFNKEVEKEFRVSYFNNSLLQFRIAFILTIALYGLFGFLDLKVFPQFIKPFFIIRFIIVIPTLTLVLLTSFTSYFKKIWQLLLIISFFVAGSGIIIMTLYMPENSGYYAGMILIFSAGYFIIKLRFLYATITGISLLLFFNILAIFTIDFPKITLINHNFFFISANIIGIFAAYNSENRARNNFNLHKNLNKERSTILKLNKGLEKSVKKRTDQLYKAKEKAVESDKLKSAFLANMSHEIRTPLNGILGFSSLLKTPNLPHNKQLKYINILEKSGHRLLNIINDIIDISKIEAGLTKVHLEKTNINEQLDFIFTFFSQEATLKNLKLSYHCDLPLENAFINTDKEKVFALLTNLVKNALKFTDNGSIEFGYNLKNKKLHFYIKDTGIGIPEEDISSIFERFIQSESTIDSARQGNGLGLSISKAFVELLGGEIWVESKRNIGSSFFFTLPYLKVTPDTNDVKILPKITKTDNSILNKLKILIVEDDEVSSNLLDITLEKYSSEILKAKNGYEAIEICKKHTDIDLILMDIQMPKMNGHEATKKIREFNKSVIIIAQTAYSLKGDKETALKSGCNNYLSKPIDKIKIEALIIKYFNS</sequence>
<dbReference type="CDD" id="cd00082">
    <property type="entry name" value="HisKA"/>
    <property type="match status" value="1"/>
</dbReference>
<evidence type="ECO:0000256" key="4">
    <source>
        <dbReference type="ARBA" id="ARBA00022679"/>
    </source>
</evidence>
<comment type="catalytic activity">
    <reaction evidence="1">
        <text>ATP + protein L-histidine = ADP + protein N-phospho-L-histidine.</text>
        <dbReference type="EC" id="2.7.13.3"/>
    </reaction>
</comment>
<evidence type="ECO:0000256" key="5">
    <source>
        <dbReference type="ARBA" id="ARBA00022777"/>
    </source>
</evidence>
<dbReference type="Pfam" id="PF00072">
    <property type="entry name" value="Response_reg"/>
    <property type="match status" value="1"/>
</dbReference>
<dbReference type="Gene3D" id="3.30.565.10">
    <property type="entry name" value="Histidine kinase-like ATPase, C-terminal domain"/>
    <property type="match status" value="1"/>
</dbReference>
<protein>
    <recommendedName>
        <fullName evidence="2">histidine kinase</fullName>
        <ecNumber evidence="2">2.7.13.3</ecNumber>
    </recommendedName>
</protein>
<evidence type="ECO:0000256" key="7">
    <source>
        <dbReference type="SAM" id="Phobius"/>
    </source>
</evidence>
<dbReference type="CDD" id="cd16922">
    <property type="entry name" value="HATPase_EvgS-ArcB-TorS-like"/>
    <property type="match status" value="1"/>
</dbReference>
<dbReference type="Pfam" id="PF00512">
    <property type="entry name" value="HisKA"/>
    <property type="match status" value="1"/>
</dbReference>
<feature type="transmembrane region" description="Helical" evidence="7">
    <location>
        <begin position="87"/>
        <end position="108"/>
    </location>
</feature>
<dbReference type="SUPFAM" id="SSF52172">
    <property type="entry name" value="CheY-like"/>
    <property type="match status" value="1"/>
</dbReference>
<keyword evidence="7" id="KW-0812">Transmembrane</keyword>
<dbReference type="InterPro" id="IPR005467">
    <property type="entry name" value="His_kinase_dom"/>
</dbReference>
<evidence type="ECO:0000256" key="3">
    <source>
        <dbReference type="ARBA" id="ARBA00022553"/>
    </source>
</evidence>
<dbReference type="OrthoDB" id="9811889at2"/>
<dbReference type="Gene3D" id="1.10.287.130">
    <property type="match status" value="1"/>
</dbReference>
<dbReference type="Proteomes" id="UP000199595">
    <property type="component" value="Unassembled WGS sequence"/>
</dbReference>
<dbReference type="GO" id="GO:0000155">
    <property type="term" value="F:phosphorelay sensor kinase activity"/>
    <property type="evidence" value="ECO:0007669"/>
    <property type="project" value="InterPro"/>
</dbReference>
<keyword evidence="4" id="KW-0808">Transferase</keyword>
<evidence type="ECO:0000256" key="6">
    <source>
        <dbReference type="PROSITE-ProRule" id="PRU00169"/>
    </source>
</evidence>
<evidence type="ECO:0000256" key="1">
    <source>
        <dbReference type="ARBA" id="ARBA00000085"/>
    </source>
</evidence>
<dbReference type="InterPro" id="IPR003661">
    <property type="entry name" value="HisK_dim/P_dom"/>
</dbReference>
<feature type="transmembrane region" description="Helical" evidence="7">
    <location>
        <begin position="29"/>
        <end position="48"/>
    </location>
</feature>
<proteinExistence type="predicted"/>
<keyword evidence="5 10" id="KW-0418">Kinase</keyword>
<evidence type="ECO:0000259" key="9">
    <source>
        <dbReference type="PROSITE" id="PS50110"/>
    </source>
</evidence>
<feature type="transmembrane region" description="Helical" evidence="7">
    <location>
        <begin position="137"/>
        <end position="157"/>
    </location>
</feature>
<reference evidence="10 11" key="1">
    <citation type="submission" date="2016-10" db="EMBL/GenBank/DDBJ databases">
        <authorList>
            <person name="de Groot N.N."/>
        </authorList>
    </citation>
    <scope>NUCLEOTIDE SEQUENCE [LARGE SCALE GENOMIC DNA]</scope>
    <source>
        <strain evidence="10 11">DSM 24956</strain>
    </source>
</reference>
<feature type="transmembrane region" description="Helical" evidence="7">
    <location>
        <begin position="60"/>
        <end position="81"/>
    </location>
</feature>
<keyword evidence="11" id="KW-1185">Reference proteome</keyword>
<evidence type="ECO:0000256" key="2">
    <source>
        <dbReference type="ARBA" id="ARBA00012438"/>
    </source>
</evidence>
<dbReference type="PROSITE" id="PS50110">
    <property type="entry name" value="RESPONSE_REGULATORY"/>
    <property type="match status" value="1"/>
</dbReference>
<gene>
    <name evidence="10" type="ORF">SAMN05444411_10298</name>
</gene>
<feature type="domain" description="Histidine kinase" evidence="8">
    <location>
        <begin position="244"/>
        <end position="462"/>
    </location>
</feature>
<dbReference type="Pfam" id="PF02518">
    <property type="entry name" value="HATPase_c"/>
    <property type="match status" value="1"/>
</dbReference>
<dbReference type="InterPro" id="IPR036890">
    <property type="entry name" value="HATPase_C_sf"/>
</dbReference>
<keyword evidence="7" id="KW-1133">Transmembrane helix</keyword>
<dbReference type="EC" id="2.7.13.3" evidence="2"/>
<dbReference type="InterPro" id="IPR001789">
    <property type="entry name" value="Sig_transdc_resp-reg_receiver"/>
</dbReference>
<dbReference type="Gene3D" id="3.40.50.2300">
    <property type="match status" value="1"/>
</dbReference>
<dbReference type="PANTHER" id="PTHR43047">
    <property type="entry name" value="TWO-COMPONENT HISTIDINE PROTEIN KINASE"/>
    <property type="match status" value="1"/>
</dbReference>
<dbReference type="STRING" id="762486.SAMN05444411_10298"/>
<dbReference type="SMART" id="SM00387">
    <property type="entry name" value="HATPase_c"/>
    <property type="match status" value="1"/>
</dbReference>
<name>A0A1H2W2Y0_9FLAO</name>
<dbReference type="SUPFAM" id="SSF55874">
    <property type="entry name" value="ATPase domain of HSP90 chaperone/DNA topoisomerase II/histidine kinase"/>
    <property type="match status" value="1"/>
</dbReference>
<dbReference type="SUPFAM" id="SSF47384">
    <property type="entry name" value="Homodimeric domain of signal transducing histidine kinase"/>
    <property type="match status" value="1"/>
</dbReference>
<dbReference type="InterPro" id="IPR003594">
    <property type="entry name" value="HATPase_dom"/>
</dbReference>
<feature type="domain" description="Response regulatory" evidence="9">
    <location>
        <begin position="488"/>
        <end position="603"/>
    </location>
</feature>
<dbReference type="SMART" id="SM00388">
    <property type="entry name" value="HisKA"/>
    <property type="match status" value="1"/>
</dbReference>
<evidence type="ECO:0000259" key="8">
    <source>
        <dbReference type="PROSITE" id="PS50109"/>
    </source>
</evidence>
<dbReference type="EMBL" id="FNNJ01000002">
    <property type="protein sequence ID" value="SDW74933.1"/>
    <property type="molecule type" value="Genomic_DNA"/>
</dbReference>
<dbReference type="InterPro" id="IPR036097">
    <property type="entry name" value="HisK_dim/P_sf"/>
</dbReference>
<feature type="transmembrane region" description="Helical" evidence="7">
    <location>
        <begin position="115"/>
        <end position="131"/>
    </location>
</feature>
<accession>A0A1H2W2Y0</accession>
<keyword evidence="7" id="KW-0472">Membrane</keyword>
<dbReference type="InterPro" id="IPR011006">
    <property type="entry name" value="CheY-like_superfamily"/>
</dbReference>
<dbReference type="CDD" id="cd17546">
    <property type="entry name" value="REC_hyHK_CKI1_RcsC-like"/>
    <property type="match status" value="1"/>
</dbReference>
<dbReference type="PRINTS" id="PR00344">
    <property type="entry name" value="BCTRLSENSOR"/>
</dbReference>